<protein>
    <submittedName>
        <fullName evidence="1">Unannotated protein</fullName>
    </submittedName>
</protein>
<name>A0A6J6V554_9ZZZZ</name>
<dbReference type="Pfam" id="PF09471">
    <property type="entry name" value="Peptidase_M64"/>
    <property type="match status" value="2"/>
</dbReference>
<dbReference type="EMBL" id="CAEZYQ010000038">
    <property type="protein sequence ID" value="CAB4767271.1"/>
    <property type="molecule type" value="Genomic_DNA"/>
</dbReference>
<dbReference type="GO" id="GO:0008237">
    <property type="term" value="F:metallopeptidase activity"/>
    <property type="evidence" value="ECO:0007669"/>
    <property type="project" value="InterPro"/>
</dbReference>
<sequence length="669" mass="69375">MGLPRSLVGALAAGGVLLAALAGTPAGALDPERTGPGPVAAPAADRALARIVSLRPTPDGGLRVVSDVTLPAADAPRRGVVDGARARVLLGTSDGTVLSRTAVPATHVRAELPRVAGATALTGEQVLDPAPVLRVRVPVDADLASVRARVAGEGYAAAYRAPARRAAATAPTRVELPGHPLGPSANRLDVVVLGDGYTAADEDDFTVDAARVADDLLARTPFAEHRDLVNVVGVFVPSQQRGADQPPPSARCEDVSTAPGCCPETGTANPAGFVDTRYDATYCSFGIQRLLVPADTGAIVADADAGHPGWEQVLLVVNDEEYGGSGGFVATTSTHEAGTEVMAHELGHSLLGLDDEYDTFTPGYAPCSDVPSSQDGPCLANVTDVTDRSRLKWRRWVDPATPVPTTGPQPPDVVGLFEGAHYSPTRWYRSCHDCLMRTLGQPFGPVAAEQLPLRLLADDLGTYGVSLVEPGSVLPPTTDVVVVAPGESVRLGLEVLGTGAGTRTTWTVDGTTVADDVLPTGPAGLEVVGTDAPQRVTVTVEALPGVLHPDDVDLTREIRSWTVAPTADVPAPGEATGRATGPGRRYVRLPAAVDCAAGTLAVRLLQPRQQPRVRSVVLEVDGQQVTRLGRSAVPGRLRLALTEGDHEVRATVTRRGAGPLATTRSYAAC</sequence>
<gene>
    <name evidence="1" type="ORF">UFOPK2761_03164</name>
</gene>
<evidence type="ECO:0000313" key="1">
    <source>
        <dbReference type="EMBL" id="CAB4767271.1"/>
    </source>
</evidence>
<dbReference type="Gene3D" id="3.40.390.10">
    <property type="entry name" value="Collagenase (Catalytic Domain)"/>
    <property type="match status" value="1"/>
</dbReference>
<accession>A0A6J6V554</accession>
<dbReference type="InterPro" id="IPR019026">
    <property type="entry name" value="Peptidase_M64_IgA"/>
</dbReference>
<dbReference type="InterPro" id="IPR024079">
    <property type="entry name" value="MetalloPept_cat_dom_sf"/>
</dbReference>
<organism evidence="1">
    <name type="scientific">freshwater metagenome</name>
    <dbReference type="NCBI Taxonomy" id="449393"/>
    <lineage>
        <taxon>unclassified sequences</taxon>
        <taxon>metagenomes</taxon>
        <taxon>ecological metagenomes</taxon>
    </lineage>
</organism>
<proteinExistence type="predicted"/>
<dbReference type="AlphaFoldDB" id="A0A6J6V554"/>
<reference evidence="1" key="1">
    <citation type="submission" date="2020-05" db="EMBL/GenBank/DDBJ databases">
        <authorList>
            <person name="Chiriac C."/>
            <person name="Salcher M."/>
            <person name="Ghai R."/>
            <person name="Kavagutti S V."/>
        </authorList>
    </citation>
    <scope>NUCLEOTIDE SEQUENCE</scope>
</reference>